<name>A0ABU8J886_9GAMM</name>
<proteinExistence type="predicted"/>
<dbReference type="Proteomes" id="UP001381174">
    <property type="component" value="Unassembled WGS sequence"/>
</dbReference>
<dbReference type="InterPro" id="IPR016181">
    <property type="entry name" value="Acyl_CoA_acyltransferase"/>
</dbReference>
<dbReference type="EMBL" id="JBBBNY010000001">
    <property type="protein sequence ID" value="MEI7035483.1"/>
    <property type="molecule type" value="Genomic_DNA"/>
</dbReference>
<gene>
    <name evidence="3" type="ORF">WAT24_01790</name>
</gene>
<organism evidence="3 4">
    <name type="scientific">Fulvimonas yonginensis</name>
    <dbReference type="NCBI Taxonomy" id="1495200"/>
    <lineage>
        <taxon>Bacteria</taxon>
        <taxon>Pseudomonadati</taxon>
        <taxon>Pseudomonadota</taxon>
        <taxon>Gammaproteobacteria</taxon>
        <taxon>Lysobacterales</taxon>
        <taxon>Rhodanobacteraceae</taxon>
        <taxon>Fulvimonas</taxon>
    </lineage>
</organism>
<evidence type="ECO:0000256" key="1">
    <source>
        <dbReference type="SAM" id="MobiDB-lite"/>
    </source>
</evidence>
<dbReference type="RefSeq" id="WP_336806093.1">
    <property type="nucleotide sequence ID" value="NZ_JBBBNY010000001.1"/>
</dbReference>
<dbReference type="PROSITE" id="PS51186">
    <property type="entry name" value="GNAT"/>
    <property type="match status" value="1"/>
</dbReference>
<feature type="domain" description="N-acetyltransferase" evidence="2">
    <location>
        <begin position="33"/>
        <end position="104"/>
    </location>
</feature>
<comment type="caution">
    <text evidence="3">The sequence shown here is derived from an EMBL/GenBank/DDBJ whole genome shotgun (WGS) entry which is preliminary data.</text>
</comment>
<feature type="region of interest" description="Disordered" evidence="1">
    <location>
        <begin position="1"/>
        <end position="22"/>
    </location>
</feature>
<feature type="compositionally biased region" description="Basic residues" evidence="1">
    <location>
        <begin position="1"/>
        <end position="18"/>
    </location>
</feature>
<keyword evidence="4" id="KW-1185">Reference proteome</keyword>
<dbReference type="Pfam" id="PF13302">
    <property type="entry name" value="Acetyltransf_3"/>
    <property type="match status" value="1"/>
</dbReference>
<evidence type="ECO:0000259" key="2">
    <source>
        <dbReference type="PROSITE" id="PS51186"/>
    </source>
</evidence>
<dbReference type="InterPro" id="IPR000182">
    <property type="entry name" value="GNAT_dom"/>
</dbReference>
<dbReference type="SUPFAM" id="SSF55729">
    <property type="entry name" value="Acyl-CoA N-acyltransferases (Nat)"/>
    <property type="match status" value="1"/>
</dbReference>
<protein>
    <submittedName>
        <fullName evidence="3">GNAT family protein</fullName>
        <ecNumber evidence="3">2.-.-.-</ecNumber>
    </submittedName>
</protein>
<keyword evidence="3" id="KW-0808">Transferase</keyword>
<dbReference type="GO" id="GO:0016740">
    <property type="term" value="F:transferase activity"/>
    <property type="evidence" value="ECO:0007669"/>
    <property type="project" value="UniProtKB-KW"/>
</dbReference>
<evidence type="ECO:0000313" key="4">
    <source>
        <dbReference type="Proteomes" id="UP001381174"/>
    </source>
</evidence>
<dbReference type="EC" id="2.-.-.-" evidence="3"/>
<dbReference type="Gene3D" id="3.40.630.30">
    <property type="match status" value="1"/>
</dbReference>
<sequence length="106" mass="11337">MRHRPHRRPERRAHRRGCGLKGAPADGRAGILYGVAPARRGRGIATAAVRALRALAFAQGAREVLAEILPGNLPSRRTVERCGFGPAGQRIAEDGAVVVQWVASRG</sequence>
<accession>A0ABU8J886</accession>
<reference evidence="3 4" key="1">
    <citation type="journal article" date="2014" name="Int. J. Syst. Evol. Microbiol.">
        <title>Fulvimonas yonginensis sp. nov., isolated from greenhouse soil, and emended description of the genus Fulvimonas.</title>
        <authorList>
            <person name="Ahn J.H."/>
            <person name="Kim S.J."/>
            <person name="Weon H.Y."/>
            <person name="Hong S.B."/>
            <person name="Seok S.J."/>
            <person name="Kwon S.W."/>
        </authorList>
    </citation>
    <scope>NUCLEOTIDE SEQUENCE [LARGE SCALE GENOMIC DNA]</scope>
    <source>
        <strain evidence="3 4">KACC 16952</strain>
    </source>
</reference>
<evidence type="ECO:0000313" key="3">
    <source>
        <dbReference type="EMBL" id="MEI7035483.1"/>
    </source>
</evidence>